<feature type="compositionally biased region" description="Polar residues" evidence="7">
    <location>
        <begin position="510"/>
        <end position="520"/>
    </location>
</feature>
<feature type="compositionally biased region" description="Basic and acidic residues" evidence="7">
    <location>
        <begin position="732"/>
        <end position="752"/>
    </location>
</feature>
<evidence type="ECO:0000256" key="7">
    <source>
        <dbReference type="SAM" id="MobiDB-lite"/>
    </source>
</evidence>
<feature type="region of interest" description="Disordered" evidence="7">
    <location>
        <begin position="45"/>
        <end position="262"/>
    </location>
</feature>
<feature type="compositionally biased region" description="Low complexity" evidence="7">
    <location>
        <begin position="399"/>
        <end position="440"/>
    </location>
</feature>
<dbReference type="InterPro" id="IPR016197">
    <property type="entry name" value="Chromo-like_dom_sf"/>
</dbReference>
<feature type="compositionally biased region" description="Low complexity" evidence="7">
    <location>
        <begin position="498"/>
        <end position="509"/>
    </location>
</feature>
<feature type="region of interest" description="Disordered" evidence="7">
    <location>
        <begin position="399"/>
        <end position="480"/>
    </location>
</feature>
<protein>
    <recommendedName>
        <fullName evidence="8">Chromo domain-containing protein</fullName>
    </recommendedName>
</protein>
<evidence type="ECO:0000259" key="8">
    <source>
        <dbReference type="PROSITE" id="PS50013"/>
    </source>
</evidence>
<dbReference type="GO" id="GO:0003700">
    <property type="term" value="F:DNA-binding transcription factor activity"/>
    <property type="evidence" value="ECO:0007669"/>
    <property type="project" value="TreeGrafter"/>
</dbReference>
<feature type="region of interest" description="Disordered" evidence="7">
    <location>
        <begin position="498"/>
        <end position="526"/>
    </location>
</feature>
<dbReference type="InterPro" id="IPR004212">
    <property type="entry name" value="GTF2I"/>
</dbReference>
<organism evidence="9 10">
    <name type="scientific">Octopus vulgaris</name>
    <name type="common">Common octopus</name>
    <dbReference type="NCBI Taxonomy" id="6645"/>
    <lineage>
        <taxon>Eukaryota</taxon>
        <taxon>Metazoa</taxon>
        <taxon>Spiralia</taxon>
        <taxon>Lophotrochozoa</taxon>
        <taxon>Mollusca</taxon>
        <taxon>Cephalopoda</taxon>
        <taxon>Coleoidea</taxon>
        <taxon>Octopodiformes</taxon>
        <taxon>Octopoda</taxon>
        <taxon>Incirrata</taxon>
        <taxon>Octopodidae</taxon>
        <taxon>Octopus</taxon>
    </lineage>
</organism>
<reference evidence="9" key="1">
    <citation type="submission" date="2023-08" db="EMBL/GenBank/DDBJ databases">
        <authorList>
            <person name="Alioto T."/>
            <person name="Alioto T."/>
            <person name="Gomez Garrido J."/>
        </authorList>
    </citation>
    <scope>NUCLEOTIDE SEQUENCE</scope>
</reference>
<feature type="compositionally biased region" description="Low complexity" evidence="7">
    <location>
        <begin position="354"/>
        <end position="369"/>
    </location>
</feature>
<keyword evidence="10" id="KW-1185">Reference proteome</keyword>
<feature type="compositionally biased region" description="Basic and acidic residues" evidence="7">
    <location>
        <begin position="1074"/>
        <end position="1095"/>
    </location>
</feature>
<evidence type="ECO:0000256" key="3">
    <source>
        <dbReference type="ARBA" id="ARBA00023015"/>
    </source>
</evidence>
<dbReference type="Pfam" id="PF00385">
    <property type="entry name" value="Chromo"/>
    <property type="match status" value="1"/>
</dbReference>
<feature type="region of interest" description="Disordered" evidence="7">
    <location>
        <begin position="894"/>
        <end position="972"/>
    </location>
</feature>
<feature type="compositionally biased region" description="Polar residues" evidence="7">
    <location>
        <begin position="1105"/>
        <end position="1114"/>
    </location>
</feature>
<evidence type="ECO:0000313" key="9">
    <source>
        <dbReference type="EMBL" id="CAI9722904.1"/>
    </source>
</evidence>
<dbReference type="InterPro" id="IPR036647">
    <property type="entry name" value="GTF2I-like_rpt_sf"/>
</dbReference>
<feature type="domain" description="Chromo" evidence="8">
    <location>
        <begin position="1225"/>
        <end position="1265"/>
    </location>
</feature>
<dbReference type="SUPFAM" id="SSF54160">
    <property type="entry name" value="Chromo domain-like"/>
    <property type="match status" value="1"/>
</dbReference>
<feature type="compositionally biased region" description="Polar residues" evidence="7">
    <location>
        <begin position="949"/>
        <end position="961"/>
    </location>
</feature>
<proteinExistence type="predicted"/>
<feature type="compositionally biased region" description="Basic and acidic residues" evidence="7">
    <location>
        <begin position="571"/>
        <end position="582"/>
    </location>
</feature>
<evidence type="ECO:0000313" key="10">
    <source>
        <dbReference type="Proteomes" id="UP001162480"/>
    </source>
</evidence>
<feature type="compositionally biased region" description="Polar residues" evidence="7">
    <location>
        <begin position="584"/>
        <end position="598"/>
    </location>
</feature>
<dbReference type="InterPro" id="IPR000953">
    <property type="entry name" value="Chromo/chromo_shadow_dom"/>
</dbReference>
<feature type="compositionally biased region" description="Polar residues" evidence="7">
    <location>
        <begin position="159"/>
        <end position="174"/>
    </location>
</feature>
<dbReference type="Proteomes" id="UP001162480">
    <property type="component" value="Chromosome 5"/>
</dbReference>
<dbReference type="AlphaFoldDB" id="A0AA36AVN0"/>
<keyword evidence="6" id="KW-0539">Nucleus</keyword>
<feature type="compositionally biased region" description="Basic residues" evidence="7">
    <location>
        <begin position="203"/>
        <end position="216"/>
    </location>
</feature>
<dbReference type="PROSITE" id="PS51139">
    <property type="entry name" value="GTF2I"/>
    <property type="match status" value="1"/>
</dbReference>
<dbReference type="SMART" id="SM00298">
    <property type="entry name" value="CHROMO"/>
    <property type="match status" value="1"/>
</dbReference>
<dbReference type="SUPFAM" id="SSF117773">
    <property type="entry name" value="GTF2I-like repeat"/>
    <property type="match status" value="1"/>
</dbReference>
<feature type="compositionally biased region" description="Low complexity" evidence="7">
    <location>
        <begin position="376"/>
        <end position="386"/>
    </location>
</feature>
<dbReference type="Gene3D" id="2.40.50.40">
    <property type="match status" value="1"/>
</dbReference>
<keyword evidence="4" id="KW-0238">DNA-binding</keyword>
<evidence type="ECO:0000256" key="2">
    <source>
        <dbReference type="ARBA" id="ARBA00022737"/>
    </source>
</evidence>
<feature type="compositionally biased region" description="Low complexity" evidence="7">
    <location>
        <begin position="85"/>
        <end position="108"/>
    </location>
</feature>
<feature type="compositionally biased region" description="Low complexity" evidence="7">
    <location>
        <begin position="46"/>
        <end position="68"/>
    </location>
</feature>
<keyword evidence="3" id="KW-0805">Transcription regulation</keyword>
<feature type="compositionally biased region" description="Low complexity" evidence="7">
    <location>
        <begin position="124"/>
        <end position="157"/>
    </location>
</feature>
<feature type="region of interest" description="Disordered" evidence="7">
    <location>
        <begin position="1064"/>
        <end position="1124"/>
    </location>
</feature>
<dbReference type="PROSITE" id="PS50013">
    <property type="entry name" value="CHROMO_2"/>
    <property type="match status" value="1"/>
</dbReference>
<dbReference type="Gene3D" id="3.90.1460.10">
    <property type="entry name" value="GTF2I-like"/>
    <property type="match status" value="1"/>
</dbReference>
<feature type="compositionally biased region" description="Low complexity" evidence="7">
    <location>
        <begin position="221"/>
        <end position="262"/>
    </location>
</feature>
<feature type="compositionally biased region" description="Basic residues" evidence="7">
    <location>
        <begin position="722"/>
        <end position="731"/>
    </location>
</feature>
<dbReference type="PANTHER" id="PTHR46304:SF2">
    <property type="entry name" value="GENERAL TRANSCRIPTION FACTOR II-I"/>
    <property type="match status" value="1"/>
</dbReference>
<dbReference type="PANTHER" id="PTHR46304">
    <property type="entry name" value="GENERAL TRANSCRIPTION FACTOR II-I REPEAT DOMAIN-CONTAINING PROTEIN 1"/>
    <property type="match status" value="1"/>
</dbReference>
<dbReference type="InterPro" id="IPR023780">
    <property type="entry name" value="Chromo_domain"/>
</dbReference>
<feature type="region of interest" description="Disordered" evidence="7">
    <location>
        <begin position="352"/>
        <end position="386"/>
    </location>
</feature>
<name>A0AA36AVN0_OCTVU</name>
<feature type="compositionally biased region" description="Low complexity" evidence="7">
    <location>
        <begin position="185"/>
        <end position="202"/>
    </location>
</feature>
<evidence type="ECO:0000256" key="4">
    <source>
        <dbReference type="ARBA" id="ARBA00023125"/>
    </source>
</evidence>
<evidence type="ECO:0000256" key="1">
    <source>
        <dbReference type="ARBA" id="ARBA00004123"/>
    </source>
</evidence>
<sequence length="1265" mass="138250">MSGRGSWNKRSTVGVFDFNEDRKKRYKHKRSQFYMHKTAHFATTGPPSSAAMVSSSSPPVTSLTSPSSAGSLPSTMLPSAVADRSNNNNNNNSNNNSKSNNINNSNSNVASHPVLPPNSSLCATSIISPTSTTSTPISSLSSTSQPSSNLLSRPLLSAVQKSATSSNNVNSGSNLHHHHHHRQQQQHLQIHRQQQQQQQQQQHHQHHQQQPHHRHLSSSVNNTGLLADNNNTTNNNNNNINNSTTTTITNNNISGGSSSSAAGNLNCRRLPTNNSMNVTSSASTSLTTGVANMGLGNNSPTNNSNSSMAGNKGMMMMSPCNMGTSPSSVSFHHPLGLRNDVLASRLHSLCSIKSSNSPVPSSTSSVSMMPLPPNSNLPCPNAANPHAMTTTTALANTTSSTGIISSGTGSSSVSSNNNNNNNSNNNNNNNNHSHGTGISSLNNLKTCLPDGNSTIMSNNSNTTTNSSNNNSNIHSNNSQMGFSTNAAAIGSNTSNNTSSNLLTATSGSGPVQTIESGKTAKNTRRHHMATDRIYEFESSPPTSDVTETPAQAAVVIDSQQRKPIWSPAKTKSHESSKTKDNISDSDTTNKEQTMQTPDSESHIELRRGRSARSVQNNSVDQRPIRRCSEFNDTQLAFLESQWQLGMVSVSRDCWKMIDDTAECIGISSARVKRWIQEYSKAHGLVIDEPVTRKRKLSESRNTDDFGSDTGGEENEELESAAKKSKKSPSRSKTKENRETTDKKETNRNQNKREQIVGLLGKLSHTCSSLSSLGVETACLAVNKPVVFTLGSKYGTNFLKKEKQLQNKFLAYLAKGKDQPKNNRKKLAEEVKALFNEKFSLCCGSTRTMPYVKLEKDPMFIDIEGFPDGIILKRPQSYGISDLRKILNASEKIQFHLKNPQPNKKKVTSNPTPKKENTSTESTENNLPPPTLPAQSNDTQPNKDLRTKSDSFGNSGNKRNNSTPPPPQLEPERPQLELNMDSKTKPDQVPKFGTVEPQFSTLPKAFQTSGNTPGSESFLHSSYMTTNSNTGSQAQNPNKSLQMRQSAAFGSKPIVTSPAFLQHRTTFGSGSSRRKALELARSEQKALEEKSKKAVETLKPVEQPKTDFQQNSDSKSVAKFDISSRSVEASKFKPIDSMQFKPMESPKFKGIEIAKFKPIESAKFKPMDSKFKPVETTKSDKKSSDSVLVEKKKPETPKSQKKESENTKSQKSKDSDGKSGTESEVFIVEKVLKKRVQKGHQEVLVKWKGYSNRYNSWEPVDNIFTM</sequence>
<dbReference type="Pfam" id="PF02946">
    <property type="entry name" value="GTF2I"/>
    <property type="match status" value="1"/>
</dbReference>
<feature type="region of interest" description="Disordered" evidence="7">
    <location>
        <begin position="1021"/>
        <end position="1040"/>
    </location>
</feature>
<feature type="region of interest" description="Disordered" evidence="7">
    <location>
        <begin position="554"/>
        <end position="620"/>
    </location>
</feature>
<dbReference type="GO" id="GO:0003677">
    <property type="term" value="F:DNA binding"/>
    <property type="evidence" value="ECO:0007669"/>
    <property type="project" value="UniProtKB-KW"/>
</dbReference>
<dbReference type="EMBL" id="OX597818">
    <property type="protein sequence ID" value="CAI9722904.1"/>
    <property type="molecule type" value="Genomic_DNA"/>
</dbReference>
<evidence type="ECO:0000256" key="6">
    <source>
        <dbReference type="ARBA" id="ARBA00023242"/>
    </source>
</evidence>
<gene>
    <name evidence="9" type="ORF">OCTVUL_1B011190</name>
</gene>
<keyword evidence="5" id="KW-0804">Transcription</keyword>
<comment type="subcellular location">
    <subcellularLocation>
        <location evidence="1">Nucleus</location>
    </subcellularLocation>
</comment>
<feature type="region of interest" description="Disordered" evidence="7">
    <location>
        <begin position="693"/>
        <end position="752"/>
    </location>
</feature>
<dbReference type="GO" id="GO:0005634">
    <property type="term" value="C:nucleus"/>
    <property type="evidence" value="ECO:0007669"/>
    <property type="project" value="UniProtKB-SubCell"/>
</dbReference>
<feature type="region of interest" description="Disordered" evidence="7">
    <location>
        <begin position="1"/>
        <end position="31"/>
    </location>
</feature>
<feature type="region of interest" description="Disordered" evidence="7">
    <location>
        <begin position="1166"/>
        <end position="1220"/>
    </location>
</feature>
<feature type="compositionally biased region" description="Low complexity" evidence="7">
    <location>
        <begin position="452"/>
        <end position="480"/>
    </location>
</feature>
<feature type="compositionally biased region" description="Basic residues" evidence="7">
    <location>
        <begin position="175"/>
        <end position="184"/>
    </location>
</feature>
<accession>A0AA36AVN0</accession>
<keyword evidence="2" id="KW-0677">Repeat</keyword>
<evidence type="ECO:0000256" key="5">
    <source>
        <dbReference type="ARBA" id="ARBA00023163"/>
    </source>
</evidence>